<protein>
    <submittedName>
        <fullName evidence="1">Uncharacterized protein</fullName>
    </submittedName>
</protein>
<comment type="caution">
    <text evidence="1">The sequence shown here is derived from an EMBL/GenBank/DDBJ whole genome shotgun (WGS) entry which is preliminary data.</text>
</comment>
<organism evidence="1 2">
    <name type="scientific">Rotaria magnacalcarata</name>
    <dbReference type="NCBI Taxonomy" id="392030"/>
    <lineage>
        <taxon>Eukaryota</taxon>
        <taxon>Metazoa</taxon>
        <taxon>Spiralia</taxon>
        <taxon>Gnathifera</taxon>
        <taxon>Rotifera</taxon>
        <taxon>Eurotatoria</taxon>
        <taxon>Bdelloidea</taxon>
        <taxon>Philodinida</taxon>
        <taxon>Philodinidae</taxon>
        <taxon>Rotaria</taxon>
    </lineage>
</organism>
<sequence>MTNEPIQASNNAVQAFSKSFETKHTQDYASDTIKDDDLQKLAGRVTCGSKEMDFEYLQKNPDAKKFSWIMGDDGLSLFLKQSNIQALRSIGLEDRWIRKKLENGELFRLGVFYRSDTCIPTSWDEVFSLIDTYYPKSISIKIRQHADVLKRMNFDEIEARARSSYLRGSSYFEISMSAVNGFSADPRYMSEERFSECEGTLEESRGFLYHRLGLSRLFDGSGFTKDSNGRQWVREYLQLNMRVQDIPGFQYLHLRIDTADLMPDA</sequence>
<dbReference type="AlphaFoldDB" id="A0A816T3D1"/>
<gene>
    <name evidence="1" type="ORF">MBJ925_LOCUS20401</name>
</gene>
<accession>A0A816T3D1</accession>
<proteinExistence type="predicted"/>
<evidence type="ECO:0000313" key="1">
    <source>
        <dbReference type="EMBL" id="CAF2091405.1"/>
    </source>
</evidence>
<evidence type="ECO:0000313" key="2">
    <source>
        <dbReference type="Proteomes" id="UP000663824"/>
    </source>
</evidence>
<dbReference type="Proteomes" id="UP000663824">
    <property type="component" value="Unassembled WGS sequence"/>
</dbReference>
<reference evidence="1" key="1">
    <citation type="submission" date="2021-02" db="EMBL/GenBank/DDBJ databases">
        <authorList>
            <person name="Nowell W R."/>
        </authorList>
    </citation>
    <scope>NUCLEOTIDE SEQUENCE</scope>
</reference>
<dbReference type="EMBL" id="CAJNRE010010486">
    <property type="protein sequence ID" value="CAF2091405.1"/>
    <property type="molecule type" value="Genomic_DNA"/>
</dbReference>
<name>A0A816T3D1_9BILA</name>